<evidence type="ECO:0000313" key="1">
    <source>
        <dbReference type="EMBL" id="MEQ2245466.1"/>
    </source>
</evidence>
<name>A0ABV0UMK3_9TELE</name>
<organism evidence="1 2">
    <name type="scientific">Ilyodon furcidens</name>
    <name type="common">goldbreast splitfin</name>
    <dbReference type="NCBI Taxonomy" id="33524"/>
    <lineage>
        <taxon>Eukaryota</taxon>
        <taxon>Metazoa</taxon>
        <taxon>Chordata</taxon>
        <taxon>Craniata</taxon>
        <taxon>Vertebrata</taxon>
        <taxon>Euteleostomi</taxon>
        <taxon>Actinopterygii</taxon>
        <taxon>Neopterygii</taxon>
        <taxon>Teleostei</taxon>
        <taxon>Neoteleostei</taxon>
        <taxon>Acanthomorphata</taxon>
        <taxon>Ovalentaria</taxon>
        <taxon>Atherinomorphae</taxon>
        <taxon>Cyprinodontiformes</taxon>
        <taxon>Goodeidae</taxon>
        <taxon>Ilyodon</taxon>
    </lineage>
</organism>
<sequence length="127" mass="14502">MEERKGRPWTGHQSIAGQHTDIQDKQPCKHSFTYKGNLERPVYPTVMFLDNGRKPDYLVRTHACTGRTCKWGVEPRTFLLQGNSATNCSTVQAFRRSLLTLMGIMNYYTYLIQHAAKISLICGTFSI</sequence>
<dbReference type="EMBL" id="JAHRIQ010073384">
    <property type="protein sequence ID" value="MEQ2245466.1"/>
    <property type="molecule type" value="Genomic_DNA"/>
</dbReference>
<gene>
    <name evidence="1" type="ORF">ILYODFUR_028384</name>
</gene>
<dbReference type="Proteomes" id="UP001482620">
    <property type="component" value="Unassembled WGS sequence"/>
</dbReference>
<comment type="caution">
    <text evidence="1">The sequence shown here is derived from an EMBL/GenBank/DDBJ whole genome shotgun (WGS) entry which is preliminary data.</text>
</comment>
<proteinExistence type="predicted"/>
<reference evidence="1 2" key="1">
    <citation type="submission" date="2021-06" db="EMBL/GenBank/DDBJ databases">
        <authorList>
            <person name="Palmer J.M."/>
        </authorList>
    </citation>
    <scope>NUCLEOTIDE SEQUENCE [LARGE SCALE GENOMIC DNA]</scope>
    <source>
        <strain evidence="2">if_2019</strain>
        <tissue evidence="1">Muscle</tissue>
    </source>
</reference>
<protein>
    <submittedName>
        <fullName evidence="1">Uncharacterized protein</fullName>
    </submittedName>
</protein>
<evidence type="ECO:0000313" key="2">
    <source>
        <dbReference type="Proteomes" id="UP001482620"/>
    </source>
</evidence>
<keyword evidence="2" id="KW-1185">Reference proteome</keyword>
<accession>A0ABV0UMK3</accession>